<comment type="subcellular location">
    <subcellularLocation>
        <location evidence="1">Membrane</location>
    </subcellularLocation>
</comment>
<feature type="domain" description="PNPLA" evidence="8">
    <location>
        <begin position="42"/>
        <end position="232"/>
    </location>
</feature>
<feature type="short sequence motif" description="GXSXG" evidence="6">
    <location>
        <begin position="73"/>
        <end position="77"/>
    </location>
</feature>
<keyword evidence="7" id="KW-0732">Signal</keyword>
<feature type="short sequence motif" description="GXGXXG" evidence="6">
    <location>
        <begin position="46"/>
        <end position="51"/>
    </location>
</feature>
<keyword evidence="2 6" id="KW-0378">Hydrolase</keyword>
<feature type="active site" description="Nucleophile" evidence="6">
    <location>
        <position position="75"/>
    </location>
</feature>
<keyword evidence="11" id="KW-1185">Reference proteome</keyword>
<evidence type="ECO:0000256" key="2">
    <source>
        <dbReference type="ARBA" id="ARBA00022801"/>
    </source>
</evidence>
<feature type="signal peptide" evidence="7">
    <location>
        <begin position="1"/>
        <end position="28"/>
    </location>
</feature>
<proteinExistence type="predicted"/>
<evidence type="ECO:0000259" key="8">
    <source>
        <dbReference type="PROSITE" id="PS51635"/>
    </source>
</evidence>
<dbReference type="InterPro" id="IPR016035">
    <property type="entry name" value="Acyl_Trfase/lysoPLipase"/>
</dbReference>
<dbReference type="InterPro" id="IPR034746">
    <property type="entry name" value="POTRA"/>
</dbReference>
<keyword evidence="4 6" id="KW-0443">Lipid metabolism</keyword>
<feature type="active site" description="Proton acceptor" evidence="6">
    <location>
        <position position="219"/>
    </location>
</feature>
<evidence type="ECO:0000313" key="10">
    <source>
        <dbReference type="EMBL" id="MFD2247021.1"/>
    </source>
</evidence>
<dbReference type="InterPro" id="IPR043864">
    <property type="entry name" value="Omp85-like_dom"/>
</dbReference>
<dbReference type="SUPFAM" id="SSF52151">
    <property type="entry name" value="FabD/lysophospholipase-like"/>
    <property type="match status" value="1"/>
</dbReference>
<keyword evidence="5" id="KW-0472">Membrane</keyword>
<evidence type="ECO:0000256" key="5">
    <source>
        <dbReference type="ARBA" id="ARBA00023136"/>
    </source>
</evidence>
<dbReference type="RefSeq" id="WP_250432228.1">
    <property type="nucleotide sequence ID" value="NZ_JALPRR010000006.1"/>
</dbReference>
<gene>
    <name evidence="10" type="ORF">ACFSKP_12195</name>
</gene>
<feature type="domain" description="POTRA" evidence="9">
    <location>
        <begin position="345"/>
        <end position="416"/>
    </location>
</feature>
<comment type="caution">
    <text evidence="10">The sequence shown here is derived from an EMBL/GenBank/DDBJ whole genome shotgun (WGS) entry which is preliminary data.</text>
</comment>
<organism evidence="10 11">
    <name type="scientific">Pontibacter ruber</name>
    <dbReference type="NCBI Taxonomy" id="1343895"/>
    <lineage>
        <taxon>Bacteria</taxon>
        <taxon>Pseudomonadati</taxon>
        <taxon>Bacteroidota</taxon>
        <taxon>Cytophagia</taxon>
        <taxon>Cytophagales</taxon>
        <taxon>Hymenobacteraceae</taxon>
        <taxon>Pontibacter</taxon>
    </lineage>
</organism>
<dbReference type="Gene3D" id="3.40.1090.10">
    <property type="entry name" value="Cytosolic phospholipase A2 catalytic domain"/>
    <property type="match status" value="2"/>
</dbReference>
<evidence type="ECO:0000256" key="4">
    <source>
        <dbReference type="ARBA" id="ARBA00023098"/>
    </source>
</evidence>
<dbReference type="EMBL" id="JBHUIM010000002">
    <property type="protein sequence ID" value="MFD2247021.1"/>
    <property type="molecule type" value="Genomic_DNA"/>
</dbReference>
<evidence type="ECO:0000256" key="1">
    <source>
        <dbReference type="ARBA" id="ARBA00004370"/>
    </source>
</evidence>
<feature type="chain" id="PRO_5045812032" evidence="7">
    <location>
        <begin position="29"/>
        <end position="769"/>
    </location>
</feature>
<keyword evidence="3 6" id="KW-0442">Lipid degradation</keyword>
<dbReference type="PANTHER" id="PTHR14226">
    <property type="entry name" value="NEUROPATHY TARGET ESTERASE/SWISS CHEESE D.MELANOGASTER"/>
    <property type="match status" value="1"/>
</dbReference>
<sequence>MTNLHLKYWLKSLLLLICCCLIGSSLQAQSLEATGKRPRIGLVLSGGGAKGMAHIGFLKVMEQAGIKPDYITGTSMGALVGALYAIGYTPDEIEKIAIDLKWDLLLSNQVTLNQIAIEDKDYYGRYLLELPVNKLKIGFPSGMIEGQVLTRTLTGLTRSAHGISNFNKLPVPFACVATDLVTGEKVVLNSGFLAEAMRASMAIPSAFTPVQLNGRLLIDGGLVQNFPVQEALDMGADYIIGVNVGGALEPKQNLRTMVDVLVQTTFFTAAANSEKEKEKCDFLLDMVDSLGTFSNGSFNETKAIIELGEKSARPYLDSLKTIASQMNAYGEPMRNVKRINHLDSVFVEKVVIQGAEKVSDQLIERKLRIRETQQIALDDIDDRIEVLYGTGLFNKVSYAIVPGEQHFTLEVNVVEAQNAFLKAALYYDSENRAGATLNYTHRNLLFQGSRFVAEADLGQNIRSDLNYLKYMGYRQNFAARLGHIYYKNELPLFSGNGRKIAVLSQDRYSTIAGWQTTTNNSWTIGQQVEYNKAGLSPEVGDQIDLDSTLLDISQVERLRIRNLSFSTYFKSNKFNRQVYPTKGWRTEATAQLVTGNKFSARTASEESKQEVTQTLDKREPFMRFSAQAIGIFPVRPKLSIIMRQGMVVYTEKELPLGSETLVGGYRPVLPNAVEYWAVEPYAYSVDNLLYANAGLQYQARQNLYFQLQSSVLNTNLLNGTRTLRGETTRLGFGASVGYISRLGPLTAGIAREAGTSFRGFLSLGFRLPM</sequence>
<dbReference type="Proteomes" id="UP001597374">
    <property type="component" value="Unassembled WGS sequence"/>
</dbReference>
<protein>
    <submittedName>
        <fullName evidence="10">Patatin-like phospholipase family protein</fullName>
    </submittedName>
</protein>
<evidence type="ECO:0000256" key="7">
    <source>
        <dbReference type="SAM" id="SignalP"/>
    </source>
</evidence>
<evidence type="ECO:0000313" key="11">
    <source>
        <dbReference type="Proteomes" id="UP001597374"/>
    </source>
</evidence>
<dbReference type="InterPro" id="IPR002641">
    <property type="entry name" value="PNPLA_dom"/>
</dbReference>
<feature type="short sequence motif" description="DGA/G" evidence="6">
    <location>
        <begin position="219"/>
        <end position="221"/>
    </location>
</feature>
<evidence type="ECO:0000256" key="3">
    <source>
        <dbReference type="ARBA" id="ARBA00022963"/>
    </source>
</evidence>
<name>A0ABW5CX34_9BACT</name>
<dbReference type="Pfam" id="PF01734">
    <property type="entry name" value="Patatin"/>
    <property type="match status" value="1"/>
</dbReference>
<dbReference type="Pfam" id="PF19143">
    <property type="entry name" value="Omp85_2"/>
    <property type="match status" value="1"/>
</dbReference>
<dbReference type="PANTHER" id="PTHR14226:SF76">
    <property type="entry name" value="NTE FAMILY PROTEIN RSSA"/>
    <property type="match status" value="1"/>
</dbReference>
<dbReference type="CDD" id="cd07205">
    <property type="entry name" value="Pat_PNPLA6_PNPLA7_NTE1_like"/>
    <property type="match status" value="1"/>
</dbReference>
<dbReference type="Gene3D" id="3.10.20.310">
    <property type="entry name" value="membrane protein fhac"/>
    <property type="match status" value="1"/>
</dbReference>
<dbReference type="PROSITE" id="PS51635">
    <property type="entry name" value="PNPLA"/>
    <property type="match status" value="1"/>
</dbReference>
<dbReference type="Gene3D" id="2.40.160.50">
    <property type="entry name" value="membrane protein fhac: a member of the omp85/tpsb transporter family"/>
    <property type="match status" value="1"/>
</dbReference>
<reference evidence="11" key="1">
    <citation type="journal article" date="2019" name="Int. J. Syst. Evol. Microbiol.">
        <title>The Global Catalogue of Microorganisms (GCM) 10K type strain sequencing project: providing services to taxonomists for standard genome sequencing and annotation.</title>
        <authorList>
            <consortium name="The Broad Institute Genomics Platform"/>
            <consortium name="The Broad Institute Genome Sequencing Center for Infectious Disease"/>
            <person name="Wu L."/>
            <person name="Ma J."/>
        </authorList>
    </citation>
    <scope>NUCLEOTIDE SEQUENCE [LARGE SCALE GENOMIC DNA]</scope>
    <source>
        <strain evidence="11">CGMCC 4.1782</strain>
    </source>
</reference>
<dbReference type="InterPro" id="IPR050301">
    <property type="entry name" value="NTE"/>
</dbReference>
<dbReference type="PROSITE" id="PS51779">
    <property type="entry name" value="POTRA"/>
    <property type="match status" value="1"/>
</dbReference>
<accession>A0ABW5CX34</accession>
<evidence type="ECO:0000259" key="9">
    <source>
        <dbReference type="PROSITE" id="PS51779"/>
    </source>
</evidence>
<evidence type="ECO:0000256" key="6">
    <source>
        <dbReference type="PROSITE-ProRule" id="PRU01161"/>
    </source>
</evidence>